<evidence type="ECO:0000313" key="2">
    <source>
        <dbReference type="EMBL" id="JAH79542.1"/>
    </source>
</evidence>
<proteinExistence type="predicted"/>
<dbReference type="AlphaFoldDB" id="A0A0E9VNA5"/>
<organism evidence="2">
    <name type="scientific">Anguilla anguilla</name>
    <name type="common">European freshwater eel</name>
    <name type="synonym">Muraena anguilla</name>
    <dbReference type="NCBI Taxonomy" id="7936"/>
    <lineage>
        <taxon>Eukaryota</taxon>
        <taxon>Metazoa</taxon>
        <taxon>Chordata</taxon>
        <taxon>Craniata</taxon>
        <taxon>Vertebrata</taxon>
        <taxon>Euteleostomi</taxon>
        <taxon>Actinopterygii</taxon>
        <taxon>Neopterygii</taxon>
        <taxon>Teleostei</taxon>
        <taxon>Anguilliformes</taxon>
        <taxon>Anguillidae</taxon>
        <taxon>Anguilla</taxon>
    </lineage>
</organism>
<reference evidence="2" key="1">
    <citation type="submission" date="2014-11" db="EMBL/GenBank/DDBJ databases">
        <authorList>
            <person name="Amaro Gonzalez C."/>
        </authorList>
    </citation>
    <scope>NUCLEOTIDE SEQUENCE</scope>
</reference>
<sequence length="56" mass="5930">MCSLTAEMVAIKSFLLFCLVIRNVHIHFENWNSSPIPTVSVTGVGKSVPAGLGGIS</sequence>
<feature type="chain" id="PRO_5002433803" evidence="1">
    <location>
        <begin position="27"/>
        <end position="56"/>
    </location>
</feature>
<reference evidence="2" key="2">
    <citation type="journal article" date="2015" name="Fish Shellfish Immunol.">
        <title>Early steps in the European eel (Anguilla anguilla)-Vibrio vulnificus interaction in the gills: Role of the RtxA13 toxin.</title>
        <authorList>
            <person name="Callol A."/>
            <person name="Pajuelo D."/>
            <person name="Ebbesson L."/>
            <person name="Teles M."/>
            <person name="MacKenzie S."/>
            <person name="Amaro C."/>
        </authorList>
    </citation>
    <scope>NUCLEOTIDE SEQUENCE</scope>
</reference>
<keyword evidence="1" id="KW-0732">Signal</keyword>
<protein>
    <submittedName>
        <fullName evidence="2">Uncharacterized protein</fullName>
    </submittedName>
</protein>
<feature type="signal peptide" evidence="1">
    <location>
        <begin position="1"/>
        <end position="26"/>
    </location>
</feature>
<name>A0A0E9VNA5_ANGAN</name>
<dbReference type="EMBL" id="GBXM01029035">
    <property type="protein sequence ID" value="JAH79542.1"/>
    <property type="molecule type" value="Transcribed_RNA"/>
</dbReference>
<evidence type="ECO:0000256" key="1">
    <source>
        <dbReference type="SAM" id="SignalP"/>
    </source>
</evidence>
<accession>A0A0E9VNA5</accession>